<gene>
    <name evidence="1" type="ORF">CALMAC_LOCUS10245</name>
</gene>
<keyword evidence="2" id="KW-1185">Reference proteome</keyword>
<accession>A0A653CMK5</accession>
<reference evidence="1 2" key="1">
    <citation type="submission" date="2019-01" db="EMBL/GenBank/DDBJ databases">
        <authorList>
            <person name="Sayadi A."/>
        </authorList>
    </citation>
    <scope>NUCLEOTIDE SEQUENCE [LARGE SCALE GENOMIC DNA]</scope>
</reference>
<name>A0A653CMK5_CALMS</name>
<dbReference type="Proteomes" id="UP000410492">
    <property type="component" value="Unassembled WGS sequence"/>
</dbReference>
<feature type="non-terminal residue" evidence="1">
    <location>
        <position position="113"/>
    </location>
</feature>
<protein>
    <submittedName>
        <fullName evidence="1">Uncharacterized protein</fullName>
    </submittedName>
</protein>
<evidence type="ECO:0000313" key="2">
    <source>
        <dbReference type="Proteomes" id="UP000410492"/>
    </source>
</evidence>
<dbReference type="OrthoDB" id="6766923at2759"/>
<proteinExistence type="predicted"/>
<sequence>MLKAIHQKCTSLGLVAPDKDWTYCRDVFWQNVKKATLKKVDNRRKTGSAGGTDCKYTEIDNIVLDILGHDNPIISSLGVTETWEQKHADCSFGDANNTKLDNNLVVERTVSLL</sequence>
<organism evidence="1 2">
    <name type="scientific">Callosobruchus maculatus</name>
    <name type="common">Southern cowpea weevil</name>
    <name type="synonym">Pulse bruchid</name>
    <dbReference type="NCBI Taxonomy" id="64391"/>
    <lineage>
        <taxon>Eukaryota</taxon>
        <taxon>Metazoa</taxon>
        <taxon>Ecdysozoa</taxon>
        <taxon>Arthropoda</taxon>
        <taxon>Hexapoda</taxon>
        <taxon>Insecta</taxon>
        <taxon>Pterygota</taxon>
        <taxon>Neoptera</taxon>
        <taxon>Endopterygota</taxon>
        <taxon>Coleoptera</taxon>
        <taxon>Polyphaga</taxon>
        <taxon>Cucujiformia</taxon>
        <taxon>Chrysomeloidea</taxon>
        <taxon>Chrysomelidae</taxon>
        <taxon>Bruchinae</taxon>
        <taxon>Bruchini</taxon>
        <taxon>Callosobruchus</taxon>
    </lineage>
</organism>
<evidence type="ECO:0000313" key="1">
    <source>
        <dbReference type="EMBL" id="VEN48985.1"/>
    </source>
</evidence>
<dbReference type="AlphaFoldDB" id="A0A653CMK5"/>
<dbReference type="EMBL" id="CAACVG010008212">
    <property type="protein sequence ID" value="VEN48985.1"/>
    <property type="molecule type" value="Genomic_DNA"/>
</dbReference>